<reference evidence="4" key="1">
    <citation type="journal article" date="2022" name="Int. J. Mol. Sci.">
        <title>Draft Genome of Tanacetum Coccineum: Genomic Comparison of Closely Related Tanacetum-Family Plants.</title>
        <authorList>
            <person name="Yamashiro T."/>
            <person name="Shiraishi A."/>
            <person name="Nakayama K."/>
            <person name="Satake H."/>
        </authorList>
    </citation>
    <scope>NUCLEOTIDE SEQUENCE</scope>
</reference>
<reference evidence="4" key="2">
    <citation type="submission" date="2022-01" db="EMBL/GenBank/DDBJ databases">
        <authorList>
            <person name="Yamashiro T."/>
            <person name="Shiraishi A."/>
            <person name="Satake H."/>
            <person name="Nakayama K."/>
        </authorList>
    </citation>
    <scope>NUCLEOTIDE SEQUENCE</scope>
</reference>
<dbReference type="PANTHER" id="PTHR48258:SF9">
    <property type="entry name" value="OS01G0348150 PROTEIN"/>
    <property type="match status" value="1"/>
</dbReference>
<feature type="domain" description="Tf2-1-like SH3-like" evidence="3">
    <location>
        <begin position="51"/>
        <end position="109"/>
    </location>
</feature>
<protein>
    <submittedName>
        <fullName evidence="4">Retrovirus-related pol polyprotein from transposon TNT 1-94</fullName>
    </submittedName>
</protein>
<dbReference type="Pfam" id="PF13952">
    <property type="entry name" value="DUF4216"/>
    <property type="match status" value="1"/>
</dbReference>
<comment type="caution">
    <text evidence="4">The sequence shown here is derived from an EMBL/GenBank/DDBJ whole genome shotgun (WGS) entry which is preliminary data.</text>
</comment>
<evidence type="ECO:0000313" key="5">
    <source>
        <dbReference type="Proteomes" id="UP001151760"/>
    </source>
</evidence>
<feature type="domain" description="DUF4216" evidence="2">
    <location>
        <begin position="478"/>
        <end position="539"/>
    </location>
</feature>
<name>A0ABQ5CXG7_9ASTR</name>
<dbReference type="Pfam" id="PF24626">
    <property type="entry name" value="SH3_Tf2-1"/>
    <property type="match status" value="1"/>
</dbReference>
<evidence type="ECO:0000259" key="2">
    <source>
        <dbReference type="Pfam" id="PF13952"/>
    </source>
</evidence>
<evidence type="ECO:0000256" key="1">
    <source>
        <dbReference type="SAM" id="MobiDB-lite"/>
    </source>
</evidence>
<dbReference type="InterPro" id="IPR056924">
    <property type="entry name" value="SH3_Tf2-1"/>
</dbReference>
<gene>
    <name evidence="4" type="ORF">Tco_0922209</name>
</gene>
<proteinExistence type="predicted"/>
<dbReference type="Proteomes" id="UP001151760">
    <property type="component" value="Unassembled WGS sequence"/>
</dbReference>
<keyword evidence="5" id="KW-1185">Reference proteome</keyword>
<accession>A0ABQ5CXG7</accession>
<feature type="region of interest" description="Disordered" evidence="1">
    <location>
        <begin position="621"/>
        <end position="645"/>
    </location>
</feature>
<dbReference type="EMBL" id="BQNB010014736">
    <property type="protein sequence ID" value="GJT31790.1"/>
    <property type="molecule type" value="Genomic_DNA"/>
</dbReference>
<evidence type="ECO:0000313" key="4">
    <source>
        <dbReference type="EMBL" id="GJT31790.1"/>
    </source>
</evidence>
<feature type="compositionally biased region" description="Basic and acidic residues" evidence="1">
    <location>
        <begin position="626"/>
        <end position="645"/>
    </location>
</feature>
<sequence>MERHYHCRIFFYNNKFPCLYLGKAPLRGQLYGRIDTDACLMGDVGDAATPKVSPRKGVIRFGKRGKLNPRYIGPIKILKRVGPMAYKLELPEELSNVHNTFHISNLKKCLSDESLVIPMKELRLDDKLNFMEEPIEIMDRKVKQLRSLSFLVEQGKSKKATFPPKLVPSTNSKLELIHMDLCRPMRVKTINGKRYILVQEAAAELDGNTFMNPFATPEFEEAKSSSNYQDPSNMQEFHQQHCLLKYRQESSKLNQVIADPSKPVTNKSILHTDAEIEDLYQFKRLDVWELDERPIDRNVIKVKWIFKNKTDAENTIIRNKSFTPVTRLEAVRITGIDFSNHVYRLKKALCSLKQAPIAWRHKQVLKTDNPGKRIAFLENEYSKSFAKWLGKEVERELEISKESVSEIIRWISYGPHATVVKYDAYNINGYTFCTKCHDGKVYQNSGVSVEAIDLHISKEVATTRQAYYYGVLQEIWVLDYRFRQIPLFKCDWVNHKSGGVKRDKLGYTLVDLNNLGHKVDPFVLASQALQVFYVKDLESARREIVSVAMQVVSCEWFVLVVNNVQAVCGSVKIGMKMVVEVRAARESILYLNKINATLAESAQMTGDGQQKKARLQYFFGPSTQGNERHSSMETTETRETHETMD</sequence>
<organism evidence="4 5">
    <name type="scientific">Tanacetum coccineum</name>
    <dbReference type="NCBI Taxonomy" id="301880"/>
    <lineage>
        <taxon>Eukaryota</taxon>
        <taxon>Viridiplantae</taxon>
        <taxon>Streptophyta</taxon>
        <taxon>Embryophyta</taxon>
        <taxon>Tracheophyta</taxon>
        <taxon>Spermatophyta</taxon>
        <taxon>Magnoliopsida</taxon>
        <taxon>eudicotyledons</taxon>
        <taxon>Gunneridae</taxon>
        <taxon>Pentapetalae</taxon>
        <taxon>asterids</taxon>
        <taxon>campanulids</taxon>
        <taxon>Asterales</taxon>
        <taxon>Asteraceae</taxon>
        <taxon>Asteroideae</taxon>
        <taxon>Anthemideae</taxon>
        <taxon>Anthemidinae</taxon>
        <taxon>Tanacetum</taxon>
    </lineage>
</organism>
<dbReference type="PANTHER" id="PTHR48258">
    <property type="entry name" value="DUF4218 DOMAIN-CONTAINING PROTEIN-RELATED"/>
    <property type="match status" value="1"/>
</dbReference>
<evidence type="ECO:0000259" key="3">
    <source>
        <dbReference type="Pfam" id="PF24626"/>
    </source>
</evidence>
<dbReference type="InterPro" id="IPR025312">
    <property type="entry name" value="DUF4216"/>
</dbReference>